<keyword evidence="2" id="KW-0472">Membrane</keyword>
<evidence type="ECO:0000256" key="1">
    <source>
        <dbReference type="SAM" id="MobiDB-lite"/>
    </source>
</evidence>
<dbReference type="InterPro" id="IPR046151">
    <property type="entry name" value="DUF6153"/>
</dbReference>
<protein>
    <submittedName>
        <fullName evidence="3">Uncharacterized protein</fullName>
    </submittedName>
</protein>
<feature type="transmembrane region" description="Helical" evidence="2">
    <location>
        <begin position="57"/>
        <end position="78"/>
    </location>
</feature>
<reference evidence="3 4" key="1">
    <citation type="submission" date="2019-02" db="EMBL/GenBank/DDBJ databases">
        <title>Draft genome sequence of Amycolatopsis sp. 8-3EHSu isolated from roots of Suaeda maritima.</title>
        <authorList>
            <person name="Duangmal K."/>
            <person name="Chantavorakit T."/>
        </authorList>
    </citation>
    <scope>NUCLEOTIDE SEQUENCE [LARGE SCALE GENOMIC DNA]</scope>
    <source>
        <strain evidence="3 4">8-3EHSu</strain>
    </source>
</reference>
<dbReference type="Proteomes" id="UP000292003">
    <property type="component" value="Unassembled WGS sequence"/>
</dbReference>
<name>A0A4V2ELS1_9PSEU</name>
<dbReference type="EMBL" id="SFCC01000009">
    <property type="protein sequence ID" value="RZQ62545.1"/>
    <property type="molecule type" value="Genomic_DNA"/>
</dbReference>
<dbReference type="OrthoDB" id="3698538at2"/>
<gene>
    <name evidence="3" type="ORF">EWH70_19490</name>
</gene>
<evidence type="ECO:0000256" key="2">
    <source>
        <dbReference type="SAM" id="Phobius"/>
    </source>
</evidence>
<keyword evidence="4" id="KW-1185">Reference proteome</keyword>
<feature type="region of interest" description="Disordered" evidence="1">
    <location>
        <begin position="87"/>
        <end position="108"/>
    </location>
</feature>
<comment type="caution">
    <text evidence="3">The sequence shown here is derived from an EMBL/GenBank/DDBJ whole genome shotgun (WGS) entry which is preliminary data.</text>
</comment>
<evidence type="ECO:0000313" key="4">
    <source>
        <dbReference type="Proteomes" id="UP000292003"/>
    </source>
</evidence>
<keyword evidence="2" id="KW-0812">Transmembrane</keyword>
<evidence type="ECO:0000313" key="3">
    <source>
        <dbReference type="EMBL" id="RZQ62545.1"/>
    </source>
</evidence>
<sequence>MLLCALVLGVIGMHHVAGTGGEHGASAGHAVVTDLPMPGHDPGQNDPGAPAGSEHDALHLCLAVLGLLGTALLVLALLRGERAPVVTLPRPPGRFRGPPGGRPPDRRGRIVLTSLCVSRT</sequence>
<feature type="region of interest" description="Disordered" evidence="1">
    <location>
        <begin position="25"/>
        <end position="52"/>
    </location>
</feature>
<organism evidence="3 4">
    <name type="scientific">Amycolatopsis suaedae</name>
    <dbReference type="NCBI Taxonomy" id="2510978"/>
    <lineage>
        <taxon>Bacteria</taxon>
        <taxon>Bacillati</taxon>
        <taxon>Actinomycetota</taxon>
        <taxon>Actinomycetes</taxon>
        <taxon>Pseudonocardiales</taxon>
        <taxon>Pseudonocardiaceae</taxon>
        <taxon>Amycolatopsis</taxon>
    </lineage>
</organism>
<accession>A0A4V2ELS1</accession>
<dbReference type="Pfam" id="PF19650">
    <property type="entry name" value="DUF6153"/>
    <property type="match status" value="1"/>
</dbReference>
<proteinExistence type="predicted"/>
<dbReference type="AlphaFoldDB" id="A0A4V2ELS1"/>
<keyword evidence="2" id="KW-1133">Transmembrane helix</keyword>